<evidence type="ECO:0000313" key="4">
    <source>
        <dbReference type="Proteomes" id="UP000545037"/>
    </source>
</evidence>
<dbReference type="SMART" id="SM00014">
    <property type="entry name" value="acidPPc"/>
    <property type="match status" value="1"/>
</dbReference>
<dbReference type="CDD" id="cd03396">
    <property type="entry name" value="PAP2_like_6"/>
    <property type="match status" value="1"/>
</dbReference>
<keyword evidence="4" id="KW-1185">Reference proteome</keyword>
<feature type="transmembrane region" description="Helical" evidence="1">
    <location>
        <begin position="52"/>
        <end position="74"/>
    </location>
</feature>
<dbReference type="InterPro" id="IPR036938">
    <property type="entry name" value="PAP2/HPO_sf"/>
</dbReference>
<feature type="transmembrane region" description="Helical" evidence="1">
    <location>
        <begin position="95"/>
        <end position="116"/>
    </location>
</feature>
<dbReference type="EMBL" id="JACHOR010000005">
    <property type="protein sequence ID" value="MBB5747171.1"/>
    <property type="molecule type" value="Genomic_DNA"/>
</dbReference>
<keyword evidence="1" id="KW-0472">Membrane</keyword>
<keyword evidence="1" id="KW-1133">Transmembrane helix</keyword>
<name>A0A7W9CKM9_9CAUL</name>
<organism evidence="3 4">
    <name type="scientific">Brevundimonas variabilis</name>
    <dbReference type="NCBI Taxonomy" id="74312"/>
    <lineage>
        <taxon>Bacteria</taxon>
        <taxon>Pseudomonadati</taxon>
        <taxon>Pseudomonadota</taxon>
        <taxon>Alphaproteobacteria</taxon>
        <taxon>Caulobacterales</taxon>
        <taxon>Caulobacteraceae</taxon>
        <taxon>Brevundimonas</taxon>
    </lineage>
</organism>
<dbReference type="SUPFAM" id="SSF48317">
    <property type="entry name" value="Acid phosphatase/Vanadium-dependent haloperoxidase"/>
    <property type="match status" value="1"/>
</dbReference>
<dbReference type="Proteomes" id="UP000545037">
    <property type="component" value="Unassembled WGS sequence"/>
</dbReference>
<dbReference type="Pfam" id="PF01569">
    <property type="entry name" value="PAP2"/>
    <property type="match status" value="1"/>
</dbReference>
<dbReference type="Gene3D" id="1.20.144.10">
    <property type="entry name" value="Phosphatidic acid phosphatase type 2/haloperoxidase"/>
    <property type="match status" value="1"/>
</dbReference>
<reference evidence="3 4" key="1">
    <citation type="submission" date="2020-08" db="EMBL/GenBank/DDBJ databases">
        <title>Genomic Encyclopedia of Type Strains, Phase IV (KMG-IV): sequencing the most valuable type-strain genomes for metagenomic binning, comparative biology and taxonomic classification.</title>
        <authorList>
            <person name="Goeker M."/>
        </authorList>
    </citation>
    <scope>NUCLEOTIDE SEQUENCE [LARGE SCALE GENOMIC DNA]</scope>
    <source>
        <strain evidence="3 4">DSM 4737</strain>
    </source>
</reference>
<dbReference type="InterPro" id="IPR000326">
    <property type="entry name" value="PAP2/HPO"/>
</dbReference>
<feature type="transmembrane region" description="Helical" evidence="1">
    <location>
        <begin position="245"/>
        <end position="266"/>
    </location>
</feature>
<sequence length="279" mass="29811">MDATQHLVFEPRPARTLHSGPLGRAVRAIRRIARRGRVGISARLCAGEPVCLALWATLFLTALFLVLPSVDLAVSDTFYQAGAGFWLSENPFLRALRKSSSVVMGAVLIAAVGAMIQASRGEGHRAAVLARKGGFLLLGFALGPGLLVNGVLKSLWGRPRPVHIQPFGDDVAYEPVWRISEACASNCSFVSGESSSAAWMVAALVLVPRRWRLAVGVPLTLYATLLSLNRIAFGGHFLSDVLLSWSLTALVMGLTWRLVVAAPAVARVRRLAPADAVTA</sequence>
<protein>
    <submittedName>
        <fullName evidence="3">Membrane-associated phospholipid phosphatase</fullName>
    </submittedName>
</protein>
<dbReference type="AlphaFoldDB" id="A0A7W9CKM9"/>
<feature type="transmembrane region" description="Helical" evidence="1">
    <location>
        <begin position="213"/>
        <end position="233"/>
    </location>
</feature>
<keyword evidence="1" id="KW-0812">Transmembrane</keyword>
<evidence type="ECO:0000259" key="2">
    <source>
        <dbReference type="SMART" id="SM00014"/>
    </source>
</evidence>
<accession>A0A7W9CKM9</accession>
<gene>
    <name evidence="3" type="ORF">GGR13_002792</name>
</gene>
<comment type="caution">
    <text evidence="3">The sequence shown here is derived from an EMBL/GenBank/DDBJ whole genome shotgun (WGS) entry which is preliminary data.</text>
</comment>
<feature type="transmembrane region" description="Helical" evidence="1">
    <location>
        <begin position="136"/>
        <end position="156"/>
    </location>
</feature>
<feature type="domain" description="Phosphatidic acid phosphatase type 2/haloperoxidase" evidence="2">
    <location>
        <begin position="135"/>
        <end position="256"/>
    </location>
</feature>
<evidence type="ECO:0000313" key="3">
    <source>
        <dbReference type="EMBL" id="MBB5747171.1"/>
    </source>
</evidence>
<proteinExistence type="predicted"/>
<evidence type="ECO:0000256" key="1">
    <source>
        <dbReference type="SAM" id="Phobius"/>
    </source>
</evidence>